<evidence type="ECO:0000313" key="15">
    <source>
        <dbReference type="Proteomes" id="UP000182248"/>
    </source>
</evidence>
<gene>
    <name evidence="14" type="ORF">SAMN02927921_02191</name>
</gene>
<keyword evidence="6" id="KW-0547">Nucleotide-binding</keyword>
<dbReference type="Pfam" id="PF01761">
    <property type="entry name" value="DHQ_synthase"/>
    <property type="match status" value="1"/>
</dbReference>
<evidence type="ECO:0000256" key="3">
    <source>
        <dbReference type="ARBA" id="ARBA00001947"/>
    </source>
</evidence>
<dbReference type="SUPFAM" id="SSF56796">
    <property type="entry name" value="Dehydroquinate synthase-like"/>
    <property type="match status" value="1"/>
</dbReference>
<evidence type="ECO:0000256" key="6">
    <source>
        <dbReference type="ARBA" id="ARBA00022741"/>
    </source>
</evidence>
<dbReference type="STRING" id="1150368.SAMN02927921_02191"/>
<evidence type="ECO:0000259" key="12">
    <source>
        <dbReference type="Pfam" id="PF01761"/>
    </source>
</evidence>
<keyword evidence="10" id="KW-0170">Cobalt</keyword>
<evidence type="ECO:0000313" key="14">
    <source>
        <dbReference type="EMBL" id="SFW54013.1"/>
    </source>
</evidence>
<dbReference type="GO" id="GO:0005737">
    <property type="term" value="C:cytoplasm"/>
    <property type="evidence" value="ECO:0007669"/>
    <property type="project" value="InterPro"/>
</dbReference>
<dbReference type="AlphaFoldDB" id="A0A1K1Q2Q3"/>
<dbReference type="GO" id="GO:0046872">
    <property type="term" value="F:metal ion binding"/>
    <property type="evidence" value="ECO:0007669"/>
    <property type="project" value="UniProtKB-KW"/>
</dbReference>
<feature type="domain" description="3-dehydroquinate synthase N-terminal" evidence="12">
    <location>
        <begin position="63"/>
        <end position="175"/>
    </location>
</feature>
<keyword evidence="15" id="KW-1185">Reference proteome</keyword>
<dbReference type="GO" id="GO:0003856">
    <property type="term" value="F:3-dehydroquinate synthase activity"/>
    <property type="evidence" value="ECO:0007669"/>
    <property type="project" value="UniProtKB-UniRule"/>
</dbReference>
<keyword evidence="7" id="KW-0862">Zinc</keyword>
<sequence length="359" mass="40398">MLQPISCNGYDIFFNEDGYTRLREYLEEKNHSKVFILTDENTHQHCLSHFMANMPADFTAEVIEIEAGEIHKNIETCSQVWQVLSEMGADRKSVLINVGGGVVTDLGGFVASTFMRGIDFVNIPTSLLAMVDASVGGKTGVDLGALKNQVGVINVPDILIVDTDMLRTLPPEQMRSGLAEMLKHGLIYDENYWNAFLDLSAFQLDDLDTLIRDSIIIKNKIVMQDPREAGLRKTLNFGHTLGHAIESYFLQNPDKPTLLHGEAIAIGMILETFLSAELEGFPHEKLEQVTSVILSYFRKVEIETEDLEHIIAYLKYDKKNSHGNINFVLLKDIGSPVIDVRTDNEKILRSFAYYKIQDI</sequence>
<proteinExistence type="predicted"/>
<dbReference type="EMBL" id="FPJE01000011">
    <property type="protein sequence ID" value="SFW54013.1"/>
    <property type="molecule type" value="Genomic_DNA"/>
</dbReference>
<comment type="cofactor">
    <cofactor evidence="3">
        <name>Zn(2+)</name>
        <dbReference type="ChEBI" id="CHEBI:29105"/>
    </cofactor>
</comment>
<dbReference type="InterPro" id="IPR016037">
    <property type="entry name" value="DHQ_synth_AroB"/>
</dbReference>
<dbReference type="Proteomes" id="UP000182248">
    <property type="component" value="Unassembled WGS sequence"/>
</dbReference>
<evidence type="ECO:0000256" key="2">
    <source>
        <dbReference type="ARBA" id="ARBA00001941"/>
    </source>
</evidence>
<dbReference type="PANTHER" id="PTHR43622:SF1">
    <property type="entry name" value="3-DEHYDROQUINATE SYNTHASE"/>
    <property type="match status" value="1"/>
</dbReference>
<keyword evidence="8" id="KW-0520">NAD</keyword>
<evidence type="ECO:0000256" key="11">
    <source>
        <dbReference type="NCBIfam" id="TIGR01357"/>
    </source>
</evidence>
<dbReference type="GO" id="GO:0000166">
    <property type="term" value="F:nucleotide binding"/>
    <property type="evidence" value="ECO:0007669"/>
    <property type="project" value="UniProtKB-KW"/>
</dbReference>
<comment type="function">
    <text evidence="4">Catalyzes the conversion of 3-deoxy-D-arabino-heptulosonate 7-phosphate (DAHP) to dehydroquinate (DHQ).</text>
</comment>
<dbReference type="Pfam" id="PF24621">
    <property type="entry name" value="DHQS_C"/>
    <property type="match status" value="1"/>
</dbReference>
<evidence type="ECO:0000256" key="10">
    <source>
        <dbReference type="ARBA" id="ARBA00023285"/>
    </source>
</evidence>
<dbReference type="GO" id="GO:0009073">
    <property type="term" value="P:aromatic amino acid family biosynthetic process"/>
    <property type="evidence" value="ECO:0007669"/>
    <property type="project" value="InterPro"/>
</dbReference>
<feature type="domain" description="3-dehydroquinate synthase C-terminal" evidence="13">
    <location>
        <begin position="177"/>
        <end position="320"/>
    </location>
</feature>
<dbReference type="OrthoDB" id="9806583at2"/>
<dbReference type="EC" id="4.2.3.4" evidence="11"/>
<dbReference type="InterPro" id="IPR050071">
    <property type="entry name" value="Dehydroquinate_synthase"/>
</dbReference>
<keyword evidence="9" id="KW-0456">Lyase</keyword>
<evidence type="ECO:0000256" key="1">
    <source>
        <dbReference type="ARBA" id="ARBA00001911"/>
    </source>
</evidence>
<dbReference type="PIRSF" id="PIRSF001455">
    <property type="entry name" value="DHQ_synth"/>
    <property type="match status" value="1"/>
</dbReference>
<organism evidence="14 15">
    <name type="scientific">Sinomicrobium oceani</name>
    <dbReference type="NCBI Taxonomy" id="1150368"/>
    <lineage>
        <taxon>Bacteria</taxon>
        <taxon>Pseudomonadati</taxon>
        <taxon>Bacteroidota</taxon>
        <taxon>Flavobacteriia</taxon>
        <taxon>Flavobacteriales</taxon>
        <taxon>Flavobacteriaceae</taxon>
        <taxon>Sinomicrobium</taxon>
    </lineage>
</organism>
<comment type="cofactor">
    <cofactor evidence="2">
        <name>Co(2+)</name>
        <dbReference type="ChEBI" id="CHEBI:48828"/>
    </cofactor>
</comment>
<dbReference type="InterPro" id="IPR030963">
    <property type="entry name" value="DHQ_synth_fam"/>
</dbReference>
<dbReference type="CDD" id="cd08195">
    <property type="entry name" value="DHQS"/>
    <property type="match status" value="1"/>
</dbReference>
<evidence type="ECO:0000256" key="8">
    <source>
        <dbReference type="ARBA" id="ARBA00023027"/>
    </source>
</evidence>
<dbReference type="GO" id="GO:0009423">
    <property type="term" value="P:chorismate biosynthetic process"/>
    <property type="evidence" value="ECO:0007669"/>
    <property type="project" value="UniProtKB-UniRule"/>
</dbReference>
<dbReference type="InterPro" id="IPR030960">
    <property type="entry name" value="DHQS/DOIS_N"/>
</dbReference>
<keyword evidence="5" id="KW-0479">Metal-binding</keyword>
<dbReference type="PANTHER" id="PTHR43622">
    <property type="entry name" value="3-DEHYDROQUINATE SYNTHASE"/>
    <property type="match status" value="1"/>
</dbReference>
<reference evidence="14 15" key="1">
    <citation type="submission" date="2016-11" db="EMBL/GenBank/DDBJ databases">
        <authorList>
            <person name="Jaros S."/>
            <person name="Januszkiewicz K."/>
            <person name="Wedrychowicz H."/>
        </authorList>
    </citation>
    <scope>NUCLEOTIDE SEQUENCE [LARGE SCALE GENOMIC DNA]</scope>
    <source>
        <strain evidence="14 15">CGMCC 1.12145</strain>
    </source>
</reference>
<comment type="cofactor">
    <cofactor evidence="1">
        <name>NAD(+)</name>
        <dbReference type="ChEBI" id="CHEBI:57540"/>
    </cofactor>
</comment>
<dbReference type="Gene3D" id="1.20.1090.10">
    <property type="entry name" value="Dehydroquinate synthase-like - alpha domain"/>
    <property type="match status" value="1"/>
</dbReference>
<accession>A0A1K1Q2Q3</accession>
<evidence type="ECO:0000256" key="9">
    <source>
        <dbReference type="ARBA" id="ARBA00023239"/>
    </source>
</evidence>
<dbReference type="InterPro" id="IPR056179">
    <property type="entry name" value="DHQS_C"/>
</dbReference>
<evidence type="ECO:0000259" key="13">
    <source>
        <dbReference type="Pfam" id="PF24621"/>
    </source>
</evidence>
<evidence type="ECO:0000256" key="7">
    <source>
        <dbReference type="ARBA" id="ARBA00022833"/>
    </source>
</evidence>
<evidence type="ECO:0000256" key="5">
    <source>
        <dbReference type="ARBA" id="ARBA00022723"/>
    </source>
</evidence>
<evidence type="ECO:0000256" key="4">
    <source>
        <dbReference type="ARBA" id="ARBA00003485"/>
    </source>
</evidence>
<dbReference type="Gene3D" id="3.40.50.1970">
    <property type="match status" value="1"/>
</dbReference>
<name>A0A1K1Q2Q3_9FLAO</name>
<protein>
    <recommendedName>
        <fullName evidence="11">3-dehydroquinate synthase</fullName>
        <ecNumber evidence="11">4.2.3.4</ecNumber>
    </recommendedName>
</protein>
<dbReference type="NCBIfam" id="TIGR01357">
    <property type="entry name" value="aroB"/>
    <property type="match status" value="1"/>
</dbReference>
<dbReference type="FunFam" id="3.40.50.1970:FF:000007">
    <property type="entry name" value="Pentafunctional AROM polypeptide"/>
    <property type="match status" value="1"/>
</dbReference>
<dbReference type="RefSeq" id="WP_072317416.1">
    <property type="nucleotide sequence ID" value="NZ_FPJE01000011.1"/>
</dbReference>